<evidence type="ECO:0000259" key="15">
    <source>
        <dbReference type="PROSITE" id="PS50941"/>
    </source>
</evidence>
<evidence type="ECO:0000256" key="2">
    <source>
        <dbReference type="ARBA" id="ARBA00008682"/>
    </source>
</evidence>
<evidence type="ECO:0000256" key="6">
    <source>
        <dbReference type="ARBA" id="ARBA00023024"/>
    </source>
</evidence>
<dbReference type="OrthoDB" id="73875at2759"/>
<feature type="chain" id="PRO_5024972798" description="chitinase" evidence="14">
    <location>
        <begin position="33"/>
        <end position="1790"/>
    </location>
</feature>
<evidence type="ECO:0000256" key="7">
    <source>
        <dbReference type="ARBA" id="ARBA00023026"/>
    </source>
</evidence>
<feature type="disulfide bond" evidence="11">
    <location>
        <begin position="91"/>
        <end position="103"/>
    </location>
</feature>
<protein>
    <recommendedName>
        <fullName evidence="3">chitinase</fullName>
        <ecNumber evidence="3">3.2.1.14</ecNumber>
    </recommendedName>
</protein>
<dbReference type="InterPro" id="IPR001223">
    <property type="entry name" value="Glyco_hydro18_cat"/>
</dbReference>
<proteinExistence type="inferred from homology"/>
<dbReference type="PROSITE" id="PS00026">
    <property type="entry name" value="CHIT_BIND_I_1"/>
    <property type="match status" value="1"/>
</dbReference>
<dbReference type="InterPro" id="IPR018371">
    <property type="entry name" value="Chitin-binding_1_CS"/>
</dbReference>
<dbReference type="EC" id="3.2.1.14" evidence="3"/>
<dbReference type="GO" id="GO:0006032">
    <property type="term" value="P:chitin catabolic process"/>
    <property type="evidence" value="ECO:0007669"/>
    <property type="project" value="UniProtKB-KW"/>
</dbReference>
<name>A0A5N5WJ93_9EURO</name>
<dbReference type="Proteomes" id="UP000326565">
    <property type="component" value="Unassembled WGS sequence"/>
</dbReference>
<dbReference type="InterPro" id="IPR036861">
    <property type="entry name" value="Endochitinase-like_sf"/>
</dbReference>
<comment type="caution">
    <text evidence="11">Lacks conserved residue(s) required for the propagation of feature annotation.</text>
</comment>
<dbReference type="SMART" id="SM00270">
    <property type="entry name" value="ChtBD1"/>
    <property type="match status" value="2"/>
</dbReference>
<feature type="domain" description="Chitin-binding type-1" evidence="15">
    <location>
        <begin position="77"/>
        <end position="125"/>
    </location>
</feature>
<dbReference type="PROSITE" id="PS50941">
    <property type="entry name" value="CHIT_BIND_I_2"/>
    <property type="match status" value="1"/>
</dbReference>
<dbReference type="Pfam" id="PF00704">
    <property type="entry name" value="Glyco_hydro_18"/>
    <property type="match status" value="1"/>
</dbReference>
<evidence type="ECO:0000313" key="17">
    <source>
        <dbReference type="EMBL" id="KAB8067192.1"/>
    </source>
</evidence>
<dbReference type="Pfam" id="PF14040">
    <property type="entry name" value="DNase_NucA_NucB"/>
    <property type="match status" value="1"/>
</dbReference>
<evidence type="ECO:0000256" key="13">
    <source>
        <dbReference type="SAM" id="MobiDB-lite"/>
    </source>
</evidence>
<dbReference type="CDD" id="cd06921">
    <property type="entry name" value="ChtBD1_GH19_hevein"/>
    <property type="match status" value="1"/>
</dbReference>
<keyword evidence="4 11" id="KW-0147">Chitin-binding</keyword>
<keyword evidence="8" id="KW-0119">Carbohydrate metabolism</keyword>
<dbReference type="Gene3D" id="3.20.20.80">
    <property type="entry name" value="Glycosidases"/>
    <property type="match status" value="1"/>
</dbReference>
<evidence type="ECO:0000256" key="14">
    <source>
        <dbReference type="SAM" id="SignalP"/>
    </source>
</evidence>
<feature type="domain" description="GH18" evidence="16">
    <location>
        <begin position="141"/>
        <end position="498"/>
    </location>
</feature>
<dbReference type="Gene3D" id="3.10.50.10">
    <property type="match status" value="1"/>
</dbReference>
<accession>A0A5N5WJ93</accession>
<keyword evidence="18" id="KW-1185">Reference proteome</keyword>
<keyword evidence="6" id="KW-0146">Chitin degradation</keyword>
<dbReference type="PROSITE" id="PS01095">
    <property type="entry name" value="GH18_1"/>
    <property type="match status" value="1"/>
</dbReference>
<organism evidence="17 18">
    <name type="scientific">Aspergillus leporis</name>
    <dbReference type="NCBI Taxonomy" id="41062"/>
    <lineage>
        <taxon>Eukaryota</taxon>
        <taxon>Fungi</taxon>
        <taxon>Dikarya</taxon>
        <taxon>Ascomycota</taxon>
        <taxon>Pezizomycotina</taxon>
        <taxon>Eurotiomycetes</taxon>
        <taxon>Eurotiomycetidae</taxon>
        <taxon>Eurotiales</taxon>
        <taxon>Aspergillaceae</taxon>
        <taxon>Aspergillus</taxon>
        <taxon>Aspergillus subgen. Circumdati</taxon>
    </lineage>
</organism>
<evidence type="ECO:0000259" key="16">
    <source>
        <dbReference type="PROSITE" id="PS51910"/>
    </source>
</evidence>
<evidence type="ECO:0000256" key="11">
    <source>
        <dbReference type="PROSITE-ProRule" id="PRU00261"/>
    </source>
</evidence>
<dbReference type="InterPro" id="IPR029070">
    <property type="entry name" value="Chitinase_insertion_sf"/>
</dbReference>
<dbReference type="InterPro" id="IPR001579">
    <property type="entry name" value="Glyco_hydro_18_chit_AS"/>
</dbReference>
<comment type="catalytic activity">
    <reaction evidence="1">
        <text>Random endo-hydrolysis of N-acetyl-beta-D-glucosaminide (1-&gt;4)-beta-linkages in chitin and chitodextrins.</text>
        <dbReference type="EC" id="3.2.1.14"/>
    </reaction>
</comment>
<dbReference type="InterPro" id="IPR052750">
    <property type="entry name" value="GH18_Chitinase"/>
</dbReference>
<dbReference type="PANTHER" id="PTHR42976:SF1">
    <property type="entry name" value="GH18 DOMAIN-CONTAINING PROTEIN-RELATED"/>
    <property type="match status" value="1"/>
</dbReference>
<comment type="similarity">
    <text evidence="2">Belongs to the glycosyl hydrolase 18 family. Chitinase class V subfamily.</text>
</comment>
<feature type="disulfide bond" evidence="11">
    <location>
        <begin position="96"/>
        <end position="110"/>
    </location>
</feature>
<evidence type="ECO:0000256" key="3">
    <source>
        <dbReference type="ARBA" id="ARBA00012729"/>
    </source>
</evidence>
<dbReference type="PROSITE" id="PS51910">
    <property type="entry name" value="GH18_2"/>
    <property type="match status" value="1"/>
</dbReference>
<dbReference type="InterPro" id="IPR029476">
    <property type="entry name" value="DNase_NucA_NucB"/>
</dbReference>
<gene>
    <name evidence="17" type="ORF">BDV29DRAFT_186599</name>
</gene>
<keyword evidence="11" id="KW-1015">Disulfide bond</keyword>
<evidence type="ECO:0000256" key="5">
    <source>
        <dbReference type="ARBA" id="ARBA00022801"/>
    </source>
</evidence>
<evidence type="ECO:0000256" key="12">
    <source>
        <dbReference type="RuleBase" id="RU000489"/>
    </source>
</evidence>
<evidence type="ECO:0000256" key="9">
    <source>
        <dbReference type="ARBA" id="ARBA00023295"/>
    </source>
</evidence>
<dbReference type="SMART" id="SM00636">
    <property type="entry name" value="Glyco_18"/>
    <property type="match status" value="1"/>
</dbReference>
<keyword evidence="10" id="KW-0624">Polysaccharide degradation</keyword>
<feature type="region of interest" description="Disordered" evidence="13">
    <location>
        <begin position="1612"/>
        <end position="1632"/>
    </location>
</feature>
<keyword evidence="5 12" id="KW-0378">Hydrolase</keyword>
<dbReference type="EMBL" id="ML732540">
    <property type="protein sequence ID" value="KAB8067192.1"/>
    <property type="molecule type" value="Genomic_DNA"/>
</dbReference>
<evidence type="ECO:0000256" key="1">
    <source>
        <dbReference type="ARBA" id="ARBA00000822"/>
    </source>
</evidence>
<dbReference type="SUPFAM" id="SSF57016">
    <property type="entry name" value="Plant lectins/antimicrobial peptides"/>
    <property type="match status" value="1"/>
</dbReference>
<keyword evidence="14" id="KW-0732">Signal</keyword>
<keyword evidence="9 12" id="KW-0326">Glycosidase</keyword>
<dbReference type="SUPFAM" id="SSF51445">
    <property type="entry name" value="(Trans)glycosidases"/>
    <property type="match status" value="1"/>
</dbReference>
<evidence type="ECO:0000256" key="10">
    <source>
        <dbReference type="ARBA" id="ARBA00023326"/>
    </source>
</evidence>
<dbReference type="CDD" id="cd06922">
    <property type="entry name" value="ChtBD1_GH18_1"/>
    <property type="match status" value="1"/>
</dbReference>
<dbReference type="InterPro" id="IPR017853">
    <property type="entry name" value="GH"/>
</dbReference>
<sequence length="1790" mass="199734">MKVFCSLRATGLAQRILLLINSVWLLSSWVASQGVGAPGGTCSDAVPCYQGCCSKEYSCGFTPEHCGTGCISNCNATAECGQYALSGHADCPINVCCSEFGYCGITSAFCGDGCQENSKGGGCGDPLRPTCPINTNAMSYKRRIGYYGLFDISKGCNVIEPESLVIEPFTHINVAFVNFGEDFILLNEYGDIVDRMSFLKFSNPGLRVNMVVGGWVFSDPPTQPLWTQMARSYVNRQKFINSVVKFLQDYHLDGIDLDWEYPSASDRGGIGEDAANFVTLLAELRKAFDAQNPGWEISATLPTSYWYLRGFDVEGMQKYVNYFNLMSYDLHGMWDQESKWTGPYLQGHTDITQIELGLDLLWRNNVDPANVVFGFAFYGRSFTMADSNCNQPNGKCKFKDGGKPGSCSDTTGILTYAEISSRNNSLDVHTFYDPKTTVKYNVYEGTQWISYDDEQSFFDKKKYFSSRCLSGWMVWAIDQDNGEFDALAGLIGEDLSSLQMKKGLDGNAANILADTFAAYTGQNCFVTPRCTDGSSKEKNPDQLCPAGYLSVETAHNPRQAGNQELHGGCAEGWYRHICCPKNAMPKNCEWNGAPKRSEFGCEGKCGSNQFKLNQDSALDAKGEGQCFTGSRYLCCDSAAMFSDCAWTECQGPLMPKDPTKCAADYDYQTFRWDKPNGKPWCSDTYISPVDGSLGSPLHDRFKSGFCCPKGQSFSNCAWTNNLQESDMTGNWAEHMYDLICKPRPCSPGKVKVAGALDPPPPASTGSRSELHCGGVTIPPGSDPEWSYCCDPPSKYTKNWPVDPKYLWEKYYNDPKNSDVVWKYSDEYQNNNLDPDRSTEEDGSDAYGFVMLDGPQGSIDNNFATSQTVVRRSRKVDRVKRSILTTNQTALDTVFEHAEETFHVYCHYPAGSKECERIFVDGVEDTIISLPDHIGEGPFGRVVYMRPVGDEFQMPKHHLEHRSLEGIQNPVYEVKIDYNFHLIKLKREDEPVQIRVDYTNILGYWDQITDSPVSRVKRGLDKQELTQEEWRARVQRAVIHDNQVRKRDESIQVKMPMEYSSSHINKRWWGAFKGWLKKLTTVTKSSLGVIPLGFHHTINLFRAHWGCPGQTFSANLQMDLEANLAMDARYAYYLSATFIPPGKPETFAYFGMEPTAYLGLHIEGNAQLQTTTGRKKIIDTMSYPGLAVKGIAAVGPTLDVYGEIRGKITLHGQVNAGATLSFGKAEVYWPQSDDAKDQYETLLDVKSDPKGPAPGTIKPVFEAGVAVDAQLDILVTPEASIGIKIGGGTLVGGATLMDAQLTGYVMGDLSFQAHSDYDTTSNTYKYRFGSYLFYNLGYKATAKILNFIDWALGPRTAYSPDKIVKLYEKQGSIPLTSSKKERRSVPDDAPVGLLNTPAHVLMNNSMSAYLDPATELFRRNDPMDMDDPNEPEFTQNLQCPPGSTGDVKVPELRFNCNLLWGFVEPASGKTAGETDPEAGEVTGLCEPILGIPSNKRTELFTFSRDPDRTRLRYEAQCPDGTCQQPSIDLNKRLKRRNLQLQCDEFPWKSSEQGGDYLPRDSRTGTCVPSFQNNWHGQCLKMMGQLQSNWKKLEPDPPANDERGDYWVWWSSNSKEKPSRGWTTPGAHGPKDSSYTQRLVEYPNEQPLPDGVSTRDNNFLSWAFKRDYLVSWIHQDPTTITSSSWWDATGKEFTGDHEGPPGMDAILCAVNIFGQDDTYRLPAGQKGAVYNAYCRKNSGEIKHWSVDYSMGKCLVKFADGSSKTKRNSRSWAGWEVESVEMVDDGARFEKTI</sequence>
<evidence type="ECO:0000256" key="8">
    <source>
        <dbReference type="ARBA" id="ARBA00023277"/>
    </source>
</evidence>
<dbReference type="Gene3D" id="3.30.60.10">
    <property type="entry name" value="Endochitinase-like"/>
    <property type="match status" value="1"/>
</dbReference>
<dbReference type="InterPro" id="IPR011583">
    <property type="entry name" value="Chitinase_II/V-like_cat"/>
</dbReference>
<dbReference type="GO" id="GO:0000272">
    <property type="term" value="P:polysaccharide catabolic process"/>
    <property type="evidence" value="ECO:0007669"/>
    <property type="project" value="UniProtKB-KW"/>
</dbReference>
<dbReference type="PANTHER" id="PTHR42976">
    <property type="entry name" value="BIFUNCTIONAL CHITINASE/LYSOZYME-RELATED"/>
    <property type="match status" value="1"/>
</dbReference>
<keyword evidence="7" id="KW-0843">Virulence</keyword>
<dbReference type="InterPro" id="IPR001002">
    <property type="entry name" value="Chitin-bd_1"/>
</dbReference>
<dbReference type="GO" id="GO:0008843">
    <property type="term" value="F:endochitinase activity"/>
    <property type="evidence" value="ECO:0007669"/>
    <property type="project" value="UniProtKB-EC"/>
</dbReference>
<dbReference type="SUPFAM" id="SSF54556">
    <property type="entry name" value="Chitinase insertion domain"/>
    <property type="match status" value="1"/>
</dbReference>
<evidence type="ECO:0000256" key="4">
    <source>
        <dbReference type="ARBA" id="ARBA00022669"/>
    </source>
</evidence>
<feature type="signal peptide" evidence="14">
    <location>
        <begin position="1"/>
        <end position="32"/>
    </location>
</feature>
<dbReference type="GO" id="GO:0008061">
    <property type="term" value="F:chitin binding"/>
    <property type="evidence" value="ECO:0007669"/>
    <property type="project" value="UniProtKB-UniRule"/>
</dbReference>
<reference evidence="17 18" key="1">
    <citation type="submission" date="2019-04" db="EMBL/GenBank/DDBJ databases">
        <title>Friends and foes A comparative genomics study of 23 Aspergillus species from section Flavi.</title>
        <authorList>
            <consortium name="DOE Joint Genome Institute"/>
            <person name="Kjaerbolling I."/>
            <person name="Vesth T."/>
            <person name="Frisvad J.C."/>
            <person name="Nybo J.L."/>
            <person name="Theobald S."/>
            <person name="Kildgaard S."/>
            <person name="Isbrandt T."/>
            <person name="Kuo A."/>
            <person name="Sato A."/>
            <person name="Lyhne E.K."/>
            <person name="Kogle M.E."/>
            <person name="Wiebenga A."/>
            <person name="Kun R.S."/>
            <person name="Lubbers R.J."/>
            <person name="Makela M.R."/>
            <person name="Barry K."/>
            <person name="Chovatia M."/>
            <person name="Clum A."/>
            <person name="Daum C."/>
            <person name="Haridas S."/>
            <person name="He G."/>
            <person name="LaButti K."/>
            <person name="Lipzen A."/>
            <person name="Mondo S."/>
            <person name="Riley R."/>
            <person name="Salamov A."/>
            <person name="Simmons B.A."/>
            <person name="Magnuson J.K."/>
            <person name="Henrissat B."/>
            <person name="Mortensen U.H."/>
            <person name="Larsen T.O."/>
            <person name="Devries R.P."/>
            <person name="Grigoriev I.V."/>
            <person name="Machida M."/>
            <person name="Baker S.E."/>
            <person name="Andersen M.R."/>
        </authorList>
    </citation>
    <scope>NUCLEOTIDE SEQUENCE [LARGE SCALE GENOMIC DNA]</scope>
    <source>
        <strain evidence="17 18">CBS 151.66</strain>
    </source>
</reference>
<evidence type="ECO:0000313" key="18">
    <source>
        <dbReference type="Proteomes" id="UP000326565"/>
    </source>
</evidence>
<dbReference type="Pfam" id="PF00187">
    <property type="entry name" value="Chitin_bind_1"/>
    <property type="match status" value="1"/>
</dbReference>